<dbReference type="OrthoDB" id="10587224at2759"/>
<protein>
    <submittedName>
        <fullName evidence="1">Uncharacterized protein</fullName>
    </submittedName>
</protein>
<dbReference type="VEuPathDB" id="ToxoDB:ETH_00008200"/>
<keyword evidence="2" id="KW-1185">Reference proteome</keyword>
<dbReference type="EMBL" id="HG676378">
    <property type="protein sequence ID" value="CDJ43938.1"/>
    <property type="molecule type" value="Genomic_DNA"/>
</dbReference>
<evidence type="ECO:0000313" key="2">
    <source>
        <dbReference type="Proteomes" id="UP000030747"/>
    </source>
</evidence>
<name>U6L425_EIMTE</name>
<accession>U6L425</accession>
<dbReference type="GeneID" id="25250842"/>
<dbReference type="Proteomes" id="UP000030747">
    <property type="component" value="Unassembled WGS sequence"/>
</dbReference>
<reference evidence="1" key="2">
    <citation type="submission" date="2013-10" db="EMBL/GenBank/DDBJ databases">
        <authorList>
            <person name="Aslett M."/>
        </authorList>
    </citation>
    <scope>NUCLEOTIDE SEQUENCE [LARGE SCALE GENOMIC DNA]</scope>
    <source>
        <strain evidence="1">Houghton</strain>
    </source>
</reference>
<evidence type="ECO:0000313" key="1">
    <source>
        <dbReference type="EMBL" id="CDJ43938.1"/>
    </source>
</evidence>
<proteinExistence type="predicted"/>
<sequence length="120" mass="13182">MNESARDSVQIVDSLTSAAGLGSVAQLKRLLGREESRFRSLAAAADLAESAAKIGELIQENKSTEVLQARKRINKLRRFRFAAAAALKCLLTCRIQIWRLCAELNCSCGNERGNNSIMKD</sequence>
<organism evidence="1 2">
    <name type="scientific">Eimeria tenella</name>
    <name type="common">Coccidian parasite</name>
    <dbReference type="NCBI Taxonomy" id="5802"/>
    <lineage>
        <taxon>Eukaryota</taxon>
        <taxon>Sar</taxon>
        <taxon>Alveolata</taxon>
        <taxon>Apicomplexa</taxon>
        <taxon>Conoidasida</taxon>
        <taxon>Coccidia</taxon>
        <taxon>Eucoccidiorida</taxon>
        <taxon>Eimeriorina</taxon>
        <taxon>Eimeriidae</taxon>
        <taxon>Eimeria</taxon>
    </lineage>
</organism>
<dbReference type="RefSeq" id="XP_013234687.1">
    <property type="nucleotide sequence ID" value="XM_013379233.1"/>
</dbReference>
<dbReference type="AlphaFoldDB" id="U6L425"/>
<dbReference type="VEuPathDB" id="ToxoDB:ETH2_1567600"/>
<gene>
    <name evidence="1" type="ORF">ETH_00008200</name>
</gene>
<reference evidence="1" key="1">
    <citation type="submission" date="2013-10" db="EMBL/GenBank/DDBJ databases">
        <title>Genomic analysis of the causative agents of coccidiosis in chickens.</title>
        <authorList>
            <person name="Reid A.J."/>
            <person name="Blake D."/>
            <person name="Billington K."/>
            <person name="Browne H."/>
            <person name="Dunn M."/>
            <person name="Hung S."/>
            <person name="Kawahara F."/>
            <person name="Miranda-Saavedra D."/>
            <person name="Mourier T."/>
            <person name="Nagra H."/>
            <person name="Otto T.D."/>
            <person name="Rawlings N."/>
            <person name="Sanchez A."/>
            <person name="Sanders M."/>
            <person name="Subramaniam C."/>
            <person name="Tay Y."/>
            <person name="Dear P."/>
            <person name="Doerig C."/>
            <person name="Gruber A."/>
            <person name="Parkinson J."/>
            <person name="Shirley M."/>
            <person name="Wan K.L."/>
            <person name="Berriman M."/>
            <person name="Tomley F."/>
            <person name="Pain A."/>
        </authorList>
    </citation>
    <scope>NUCLEOTIDE SEQUENCE [LARGE SCALE GENOMIC DNA]</scope>
    <source>
        <strain evidence="1">Houghton</strain>
    </source>
</reference>